<organism evidence="3 4">
    <name type="scientific">Salana multivorans</name>
    <dbReference type="NCBI Taxonomy" id="120377"/>
    <lineage>
        <taxon>Bacteria</taxon>
        <taxon>Bacillati</taxon>
        <taxon>Actinomycetota</taxon>
        <taxon>Actinomycetes</taxon>
        <taxon>Micrococcales</taxon>
        <taxon>Beutenbergiaceae</taxon>
        <taxon>Salana</taxon>
    </lineage>
</organism>
<dbReference type="AlphaFoldDB" id="A0A3N2D7Y1"/>
<evidence type="ECO:0000256" key="1">
    <source>
        <dbReference type="SAM" id="MobiDB-lite"/>
    </source>
</evidence>
<comment type="caution">
    <text evidence="3">The sequence shown here is derived from an EMBL/GenBank/DDBJ whole genome shotgun (WGS) entry which is preliminary data.</text>
</comment>
<dbReference type="Pfam" id="PF12146">
    <property type="entry name" value="Hydrolase_4"/>
    <property type="match status" value="1"/>
</dbReference>
<dbReference type="Proteomes" id="UP000275356">
    <property type="component" value="Unassembled WGS sequence"/>
</dbReference>
<feature type="domain" description="Serine aminopeptidase S33" evidence="2">
    <location>
        <begin position="96"/>
        <end position="221"/>
    </location>
</feature>
<dbReference type="EMBL" id="RKHQ01000001">
    <property type="protein sequence ID" value="ROR95887.1"/>
    <property type="molecule type" value="Genomic_DNA"/>
</dbReference>
<dbReference type="InterPro" id="IPR029058">
    <property type="entry name" value="AB_hydrolase_fold"/>
</dbReference>
<evidence type="ECO:0000313" key="4">
    <source>
        <dbReference type="Proteomes" id="UP000275356"/>
    </source>
</evidence>
<gene>
    <name evidence="3" type="ORF">EDD28_0451</name>
</gene>
<dbReference type="GO" id="GO:0052689">
    <property type="term" value="F:carboxylic ester hydrolase activity"/>
    <property type="evidence" value="ECO:0007669"/>
    <property type="project" value="TreeGrafter"/>
</dbReference>
<feature type="compositionally biased region" description="Low complexity" evidence="1">
    <location>
        <begin position="42"/>
        <end position="68"/>
    </location>
</feature>
<dbReference type="PANTHER" id="PTHR43265">
    <property type="entry name" value="ESTERASE ESTD"/>
    <property type="match status" value="1"/>
</dbReference>
<reference evidence="3 4" key="1">
    <citation type="submission" date="2018-11" db="EMBL/GenBank/DDBJ databases">
        <title>Sequencing the genomes of 1000 actinobacteria strains.</title>
        <authorList>
            <person name="Klenk H.-P."/>
        </authorList>
    </citation>
    <scope>NUCLEOTIDE SEQUENCE [LARGE SCALE GENOMIC DNA]</scope>
    <source>
        <strain evidence="3 4">DSM 13521</strain>
    </source>
</reference>
<protein>
    <recommendedName>
        <fullName evidence="2">Serine aminopeptidase S33 domain-containing protein</fullName>
    </recommendedName>
</protein>
<name>A0A3N2D7Y1_9MICO</name>
<dbReference type="OrthoDB" id="9789573at2"/>
<feature type="region of interest" description="Disordered" evidence="1">
    <location>
        <begin position="42"/>
        <end position="70"/>
    </location>
</feature>
<accession>A0A3N2D7Y1</accession>
<dbReference type="SUPFAM" id="SSF53474">
    <property type="entry name" value="alpha/beta-Hydrolases"/>
    <property type="match status" value="1"/>
</dbReference>
<evidence type="ECO:0000313" key="3">
    <source>
        <dbReference type="EMBL" id="ROR95887.1"/>
    </source>
</evidence>
<dbReference type="InterPro" id="IPR053145">
    <property type="entry name" value="AB_hydrolase_Est10"/>
</dbReference>
<dbReference type="RefSeq" id="WP_123738139.1">
    <property type="nucleotide sequence ID" value="NZ_RKHQ01000001.1"/>
</dbReference>
<dbReference type="Gene3D" id="3.40.50.1820">
    <property type="entry name" value="alpha/beta hydrolase"/>
    <property type="match status" value="1"/>
</dbReference>
<dbReference type="PANTHER" id="PTHR43265:SF1">
    <property type="entry name" value="ESTERASE ESTD"/>
    <property type="match status" value="1"/>
</dbReference>
<sequence>MAGTIAPRRRPADTRAGRWRRAAAGGSLGLALALAGCTAGDDAGGAAASPAPSPSSSAAPSPSPSWTSETFEVTRHDVRIVGTLEVPELADGETVPLVILMHGLAASQDASVIRASATALREAGIATIRFDFDGHGASGGTMLEMTVPHEIEDARAVYDYARSLPFVSDIGLLGHSQGGVVAAMLAGELGDGVAGLMLLAPAVRIPDETAAGRLIDAVFDPANPPASVPVPALGIELGRDYLVTAQELAVRDVPARFTGPVSIVQGEADNLIPASDAEGYVTIFADAGLHLLPEQDHSFYYDPTEPARLAAAFFSDAFPGMPR</sequence>
<dbReference type="InterPro" id="IPR022742">
    <property type="entry name" value="Hydrolase_4"/>
</dbReference>
<keyword evidence="4" id="KW-1185">Reference proteome</keyword>
<evidence type="ECO:0000259" key="2">
    <source>
        <dbReference type="Pfam" id="PF12146"/>
    </source>
</evidence>
<proteinExistence type="predicted"/>